<reference evidence="2 3" key="1">
    <citation type="submission" date="2017-06" db="EMBL/GenBank/DDBJ databases">
        <title>Novel microbial phyla capable of carbon fixation and sulfur reduction in deep-sea sediments.</title>
        <authorList>
            <person name="Huang J."/>
            <person name="Baker B."/>
            <person name="Wang Y."/>
        </authorList>
    </citation>
    <scope>NUCLEOTIDE SEQUENCE [LARGE SCALE GENOMIC DNA]</scope>
    <source>
        <strain evidence="2">B3_LCP</strain>
    </source>
</reference>
<evidence type="ECO:0000259" key="1">
    <source>
        <dbReference type="Pfam" id="PF04480"/>
    </source>
</evidence>
<sequence>MIYYNPKLKLLARELRNNATEAEKRLWNRIRRKQLKRTQFYRQRVIGNYIVDFYCPKAKIIIELDGEQHFTPQGKIKDRKRDSYLNELGFQVLRFSNLEVMNNIEGVLQVIWNHL</sequence>
<comment type="caution">
    <text evidence="2">The sequence shown here is derived from an EMBL/GenBank/DDBJ whole genome shotgun (WGS) entry which is preliminary data.</text>
</comment>
<dbReference type="AlphaFoldDB" id="A0A532V5J4"/>
<accession>A0A532V5J4</accession>
<dbReference type="SUPFAM" id="SSF52980">
    <property type="entry name" value="Restriction endonuclease-like"/>
    <property type="match status" value="1"/>
</dbReference>
<proteinExistence type="predicted"/>
<evidence type="ECO:0000313" key="2">
    <source>
        <dbReference type="EMBL" id="TKJ42460.1"/>
    </source>
</evidence>
<dbReference type="Pfam" id="PF04480">
    <property type="entry name" value="DUF559"/>
    <property type="match status" value="1"/>
</dbReference>
<name>A0A532V5J4_UNCL8</name>
<dbReference type="CDD" id="cd01038">
    <property type="entry name" value="Endonuclease_DUF559"/>
    <property type="match status" value="1"/>
</dbReference>
<protein>
    <recommendedName>
        <fullName evidence="1">DUF559 domain-containing protein</fullName>
    </recommendedName>
</protein>
<dbReference type="InterPro" id="IPR047216">
    <property type="entry name" value="Endonuclease_DUF559_bact"/>
</dbReference>
<dbReference type="Proteomes" id="UP000319619">
    <property type="component" value="Unassembled WGS sequence"/>
</dbReference>
<dbReference type="PANTHER" id="PTHR38590:SF1">
    <property type="entry name" value="BLL0828 PROTEIN"/>
    <property type="match status" value="1"/>
</dbReference>
<dbReference type="InterPro" id="IPR011335">
    <property type="entry name" value="Restrct_endonuc-II-like"/>
</dbReference>
<dbReference type="Gene3D" id="3.40.960.10">
    <property type="entry name" value="VSR Endonuclease"/>
    <property type="match status" value="1"/>
</dbReference>
<gene>
    <name evidence="2" type="ORF">CEE37_01900</name>
</gene>
<feature type="domain" description="DUF559" evidence="1">
    <location>
        <begin position="8"/>
        <end position="114"/>
    </location>
</feature>
<evidence type="ECO:0000313" key="3">
    <source>
        <dbReference type="Proteomes" id="UP000319619"/>
    </source>
</evidence>
<dbReference type="InterPro" id="IPR007569">
    <property type="entry name" value="DUF559"/>
</dbReference>
<dbReference type="PANTHER" id="PTHR38590">
    <property type="entry name" value="BLL0828 PROTEIN"/>
    <property type="match status" value="1"/>
</dbReference>
<organism evidence="2 3">
    <name type="scientific">candidate division LCP-89 bacterium B3_LCP</name>
    <dbReference type="NCBI Taxonomy" id="2012998"/>
    <lineage>
        <taxon>Bacteria</taxon>
        <taxon>Pseudomonadati</taxon>
        <taxon>Bacteria division LCP-89</taxon>
    </lineage>
</organism>
<dbReference type="EMBL" id="NJBN01000001">
    <property type="protein sequence ID" value="TKJ42460.1"/>
    <property type="molecule type" value="Genomic_DNA"/>
</dbReference>